<feature type="transmembrane region" description="Helical" evidence="12">
    <location>
        <begin position="378"/>
        <end position="400"/>
    </location>
</feature>
<evidence type="ECO:0000256" key="4">
    <source>
        <dbReference type="ARBA" id="ARBA00022475"/>
    </source>
</evidence>
<feature type="transmembrane region" description="Helical" evidence="12">
    <location>
        <begin position="74"/>
        <end position="97"/>
    </location>
</feature>
<evidence type="ECO:0000313" key="14">
    <source>
        <dbReference type="Proteomes" id="UP001359485"/>
    </source>
</evidence>
<dbReference type="PANTHER" id="PTHR42985:SF40">
    <property type="entry name" value="LD47995P-RELATED"/>
    <property type="match status" value="1"/>
</dbReference>
<keyword evidence="14" id="KW-1185">Reference proteome</keyword>
<dbReference type="InterPro" id="IPR001734">
    <property type="entry name" value="Na/solute_symporter"/>
</dbReference>
<evidence type="ECO:0000256" key="3">
    <source>
        <dbReference type="ARBA" id="ARBA00022448"/>
    </source>
</evidence>
<keyword evidence="6 12" id="KW-1133">Transmembrane helix</keyword>
<feature type="transmembrane region" description="Helical" evidence="12">
    <location>
        <begin position="332"/>
        <end position="357"/>
    </location>
</feature>
<keyword evidence="5 12" id="KW-0812">Transmembrane</keyword>
<feature type="transmembrane region" description="Helical" evidence="12">
    <location>
        <begin position="118"/>
        <end position="142"/>
    </location>
</feature>
<dbReference type="InterPro" id="IPR038377">
    <property type="entry name" value="Na/Glc_symporter_sf"/>
</dbReference>
<evidence type="ECO:0000256" key="1">
    <source>
        <dbReference type="ARBA" id="ARBA00004651"/>
    </source>
</evidence>
<feature type="transmembrane region" description="Helical" evidence="12">
    <location>
        <begin position="154"/>
        <end position="175"/>
    </location>
</feature>
<reference evidence="13 14" key="1">
    <citation type="submission" date="2023-09" db="EMBL/GenBank/DDBJ databases">
        <title>Genomes of two closely related lineages of the louse Polyplax serrata with different host specificities.</title>
        <authorList>
            <person name="Martinu J."/>
            <person name="Tarabai H."/>
            <person name="Stefka J."/>
            <person name="Hypsa V."/>
        </authorList>
    </citation>
    <scope>NUCLEOTIDE SEQUENCE [LARGE SCALE GENOMIC DNA]</scope>
    <source>
        <strain evidence="13">98ZLc_SE</strain>
    </source>
</reference>
<dbReference type="CDD" id="cd11492">
    <property type="entry name" value="SLC5sbd_NIS-SMVT"/>
    <property type="match status" value="1"/>
</dbReference>
<dbReference type="PANTHER" id="PTHR42985">
    <property type="entry name" value="SODIUM-COUPLED MONOCARBOXYLATE TRANSPORTER"/>
    <property type="match status" value="1"/>
</dbReference>
<evidence type="ECO:0000256" key="7">
    <source>
        <dbReference type="ARBA" id="ARBA00023053"/>
    </source>
</evidence>
<evidence type="ECO:0000256" key="5">
    <source>
        <dbReference type="ARBA" id="ARBA00022692"/>
    </source>
</evidence>
<feature type="transmembrane region" description="Helical" evidence="12">
    <location>
        <begin position="233"/>
        <end position="251"/>
    </location>
</feature>
<comment type="caution">
    <text evidence="13">The sequence shown here is derived from an EMBL/GenBank/DDBJ whole genome shotgun (WGS) entry which is preliminary data.</text>
</comment>
<protein>
    <recommendedName>
        <fullName evidence="15">Sodium-dependent multivitamin transporter</fullName>
    </recommendedName>
</protein>
<sequence length="589" mass="64629">MAFGWADYLVCILVLIVSSVIGIYYRFTGDKQRTNKEFLLANNDANMWAVGCSLMATFMSSITILGVSSEIYTYGIQFVVINISYGIFTPLAAHLYLPVFFKLRSTSAYEYLERRFGIVTRLVASLAFSIQMILYMGIVVYAPALALEAVTGVGHVYAVLIIGIVCTFYAGLGGMKAVLMTDVFQSLLMFAAVFCVIVSALLATGFTRVMDIAAEHGRLDILNFDIDPTVRHTWWSLGIGGGFTFLSLYAVNQAQVQRYLSVKDLRTAQKSLYLNWPILSLLSISTCMAGLCIFSKYYDCDPVLTKRISSADQLMPRYVLDTMGNIPGLSGLFVAGIFSGSLSTVSSALNSLSAVTVEDYLKPVFKRLKGHSLDESTAVIYTKVISVIYGGCCLAVAFIAKYLGAVLQAALTIFGVVGGPVLATFTLGMFIPFGNEVGSLAGLATGLSLGFWLGFGGPKPPLPVLDRWSSKEGCEEYSDITINKFVNSTTPKYNPSDFLYIYRLSYQWYIVISFFITLVTGVLFSWVGSKVTHQADLHHPDLFIPPVARFLEKKRRFLDVNVNDTGSQNSGVTLKGISMMDEDGVKNRE</sequence>
<organism evidence="13 14">
    <name type="scientific">Polyplax serrata</name>
    <name type="common">Common mouse louse</name>
    <dbReference type="NCBI Taxonomy" id="468196"/>
    <lineage>
        <taxon>Eukaryota</taxon>
        <taxon>Metazoa</taxon>
        <taxon>Ecdysozoa</taxon>
        <taxon>Arthropoda</taxon>
        <taxon>Hexapoda</taxon>
        <taxon>Insecta</taxon>
        <taxon>Pterygota</taxon>
        <taxon>Neoptera</taxon>
        <taxon>Paraneoptera</taxon>
        <taxon>Psocodea</taxon>
        <taxon>Troctomorpha</taxon>
        <taxon>Phthiraptera</taxon>
        <taxon>Anoplura</taxon>
        <taxon>Polyplacidae</taxon>
        <taxon>Polyplax</taxon>
    </lineage>
</organism>
<evidence type="ECO:0000256" key="10">
    <source>
        <dbReference type="ARBA" id="ARBA00023201"/>
    </source>
</evidence>
<feature type="transmembrane region" description="Helical" evidence="12">
    <location>
        <begin position="272"/>
        <end position="298"/>
    </location>
</feature>
<feature type="transmembrane region" description="Helical" evidence="12">
    <location>
        <begin position="506"/>
        <end position="527"/>
    </location>
</feature>
<evidence type="ECO:0000256" key="8">
    <source>
        <dbReference type="ARBA" id="ARBA00023065"/>
    </source>
</evidence>
<feature type="transmembrane region" description="Helical" evidence="12">
    <location>
        <begin position="406"/>
        <end position="430"/>
    </location>
</feature>
<feature type="transmembrane region" description="Helical" evidence="12">
    <location>
        <begin position="187"/>
        <end position="206"/>
    </location>
</feature>
<comment type="subcellular location">
    <subcellularLocation>
        <location evidence="1">Cell membrane</location>
        <topology evidence="1">Multi-pass membrane protein</topology>
    </subcellularLocation>
</comment>
<evidence type="ECO:0000256" key="11">
    <source>
        <dbReference type="RuleBase" id="RU362091"/>
    </source>
</evidence>
<keyword evidence="9 12" id="KW-0472">Membrane</keyword>
<dbReference type="NCBIfam" id="TIGR00813">
    <property type="entry name" value="sss"/>
    <property type="match status" value="1"/>
</dbReference>
<evidence type="ECO:0000256" key="12">
    <source>
        <dbReference type="SAM" id="Phobius"/>
    </source>
</evidence>
<feature type="transmembrane region" description="Helical" evidence="12">
    <location>
        <begin position="6"/>
        <end position="27"/>
    </location>
</feature>
<feature type="transmembrane region" description="Helical" evidence="12">
    <location>
        <begin position="437"/>
        <end position="455"/>
    </location>
</feature>
<gene>
    <name evidence="13" type="ORF">RUM44_001460</name>
</gene>
<name>A0ABR1AK31_POLSC</name>
<evidence type="ECO:0008006" key="15">
    <source>
        <dbReference type="Google" id="ProtNLM"/>
    </source>
</evidence>
<keyword evidence="3" id="KW-0813">Transport</keyword>
<evidence type="ECO:0000313" key="13">
    <source>
        <dbReference type="EMBL" id="KAK6621653.1"/>
    </source>
</evidence>
<keyword evidence="7" id="KW-0915">Sodium</keyword>
<keyword evidence="4" id="KW-1003">Cell membrane</keyword>
<dbReference type="PROSITE" id="PS50283">
    <property type="entry name" value="NA_SOLUT_SYMP_3"/>
    <property type="match status" value="1"/>
</dbReference>
<dbReference type="Gene3D" id="1.20.1730.10">
    <property type="entry name" value="Sodium/glucose cotransporter"/>
    <property type="match status" value="1"/>
</dbReference>
<dbReference type="Proteomes" id="UP001359485">
    <property type="component" value="Unassembled WGS sequence"/>
</dbReference>
<keyword evidence="8" id="KW-0406">Ion transport</keyword>
<evidence type="ECO:0000256" key="2">
    <source>
        <dbReference type="ARBA" id="ARBA00006434"/>
    </source>
</evidence>
<dbReference type="EMBL" id="JAWJWF010000047">
    <property type="protein sequence ID" value="KAK6621653.1"/>
    <property type="molecule type" value="Genomic_DNA"/>
</dbReference>
<accession>A0ABR1AK31</accession>
<keyword evidence="10" id="KW-0739">Sodium transport</keyword>
<proteinExistence type="inferred from homology"/>
<feature type="transmembrane region" description="Helical" evidence="12">
    <location>
        <begin position="48"/>
        <end position="68"/>
    </location>
</feature>
<evidence type="ECO:0000256" key="9">
    <source>
        <dbReference type="ARBA" id="ARBA00023136"/>
    </source>
</evidence>
<evidence type="ECO:0000256" key="6">
    <source>
        <dbReference type="ARBA" id="ARBA00022989"/>
    </source>
</evidence>
<dbReference type="InterPro" id="IPR051163">
    <property type="entry name" value="Sodium:Solute_Symporter_SSF"/>
</dbReference>
<comment type="similarity">
    <text evidence="2 11">Belongs to the sodium:solute symporter (SSF) (TC 2.A.21) family.</text>
</comment>
<dbReference type="Pfam" id="PF00474">
    <property type="entry name" value="SSF"/>
    <property type="match status" value="1"/>
</dbReference>